<sequence>MSPIVSMDRPERPVDSFDDTFALSDGARSFGGISPRPPQQSNISLPLITDPVRENTLETSTKPYSEEFEEHVETKISPSSVVPPVVTTTSETSLSKLLPNTMKILQESQMTSKEFQFDMDLPSKSAMEAGSVTSIAESVIRTNESFTLIATDTLRVTPPMGELFNSTSEVLAAPASHENLERVDRDFVPSRVVPSGVPTSIESSLFKLLPDTKRILHESQTPYNELHPDEILERPSETLTEARSITYITESAISTSASSQLVDSSHRSETDREIIHYNTENSRSENANSGNSMSSTVMRPSSVALGFYPHHPTDYRDPRSSIQSTMRDQTPPISQSSVSVEALDSLTNPSPVTNVNALNPPEGIDSSSIGPAFSLTRVTRMENFPLRRLLNNDNLREQSMQTVSITREQKFPLNFQLSTSLETAESSVVMSRSKYPSGKRFATSRSPQYSTDLENEGVAFFPTVTVPLTMVPTIVNDINISIFPNQITRSKLKFAVQSITLTEYSKPPQETSILQTVLVDRGQGQSYGQQIAIPKFSLDQSLKTQIHHTSVQPENSAFGHTQETISVSISITPNVDGNLITESPLGLSLTSDVVSFQTAAPGKIKSFLFLGIDNTSLSPRSTIPSVNNEDILDPKYSNNLAQPNPRTQGKYYRNFHKQNYPREIEPSLLYKSIQESANLTPTKTSVLDGSMTPDSTALVSTDFPLAKTFRGYTSQSTTSVLTFSADDRLLSPSNLRTEYYPSFAQNKATLSMTTLTKQTSAPISPKSEASNANRSPRASHRENADVVVDDMNTSQLHEVETKGSQRPSHIPSESHSNDANEGLVRMKDSDIDRIALTSISSKQGQGKSLSTPSPSIQSKDDQRHDIIVSQNTGSRLKLSSTEKNMDSHHGQITLNESKRTKAQDIQRDLKIVSNDISNAPDPSPSLHKALKPIAISWSHYEEDGKKSQTHSQGQDVKRTLEPKEISTINHKSLIYDSSAVKVASQSLLPSVAILLGLLL</sequence>
<keyword evidence="3" id="KW-1185">Reference proteome</keyword>
<evidence type="ECO:0000313" key="3">
    <source>
        <dbReference type="Proteomes" id="UP000186594"/>
    </source>
</evidence>
<feature type="compositionally biased region" description="Polar residues" evidence="1">
    <location>
        <begin position="868"/>
        <end position="882"/>
    </location>
</feature>
<feature type="region of interest" description="Disordered" evidence="1">
    <location>
        <begin position="628"/>
        <end position="649"/>
    </location>
</feature>
<proteinExistence type="predicted"/>
<dbReference type="EMBL" id="LXFE01001385">
    <property type="protein sequence ID" value="OLL23644.1"/>
    <property type="molecule type" value="Genomic_DNA"/>
</dbReference>
<feature type="compositionally biased region" description="Polar residues" evidence="1">
    <location>
        <begin position="636"/>
        <end position="647"/>
    </location>
</feature>
<reference evidence="2 3" key="1">
    <citation type="submission" date="2016-04" db="EMBL/GenBank/DDBJ databases">
        <title>Evolutionary innovation and constraint leading to complex multicellularity in the Ascomycota.</title>
        <authorList>
            <person name="Cisse O."/>
            <person name="Nguyen A."/>
            <person name="Hewitt D.A."/>
            <person name="Jedd G."/>
            <person name="Stajich J.E."/>
        </authorList>
    </citation>
    <scope>NUCLEOTIDE SEQUENCE [LARGE SCALE GENOMIC DNA]</scope>
    <source>
        <strain evidence="2 3">DAH-3</strain>
    </source>
</reference>
<feature type="compositionally biased region" description="Polar residues" evidence="1">
    <location>
        <begin position="804"/>
        <end position="819"/>
    </location>
</feature>
<accession>A0A1U7LLV6</accession>
<evidence type="ECO:0000256" key="1">
    <source>
        <dbReference type="SAM" id="MobiDB-lite"/>
    </source>
</evidence>
<feature type="region of interest" description="Disordered" evidence="1">
    <location>
        <begin position="838"/>
        <end position="890"/>
    </location>
</feature>
<dbReference type="STRING" id="1198029.A0A1U7LLV6"/>
<feature type="compositionally biased region" description="Polar residues" evidence="1">
    <location>
        <begin position="838"/>
        <end position="857"/>
    </location>
</feature>
<name>A0A1U7LLV6_NEOID</name>
<gene>
    <name evidence="2" type="ORF">NEOLI_001656</name>
</gene>
<feature type="compositionally biased region" description="Polar residues" evidence="1">
    <location>
        <begin position="278"/>
        <end position="295"/>
    </location>
</feature>
<protein>
    <submittedName>
        <fullName evidence="2">Uncharacterized protein</fullName>
    </submittedName>
</protein>
<feature type="region of interest" description="Disordered" evidence="1">
    <location>
        <begin position="756"/>
        <end position="821"/>
    </location>
</feature>
<feature type="region of interest" description="Disordered" evidence="1">
    <location>
        <begin position="276"/>
        <end position="295"/>
    </location>
</feature>
<comment type="caution">
    <text evidence="2">The sequence shown here is derived from an EMBL/GenBank/DDBJ whole genome shotgun (WGS) entry which is preliminary data.</text>
</comment>
<evidence type="ECO:0000313" key="2">
    <source>
        <dbReference type="EMBL" id="OLL23644.1"/>
    </source>
</evidence>
<organism evidence="2 3">
    <name type="scientific">Neolecta irregularis (strain DAH-3)</name>
    <dbReference type="NCBI Taxonomy" id="1198029"/>
    <lineage>
        <taxon>Eukaryota</taxon>
        <taxon>Fungi</taxon>
        <taxon>Dikarya</taxon>
        <taxon>Ascomycota</taxon>
        <taxon>Taphrinomycotina</taxon>
        <taxon>Neolectales</taxon>
        <taxon>Neolectaceae</taxon>
        <taxon>Neolecta</taxon>
    </lineage>
</organism>
<dbReference type="AlphaFoldDB" id="A0A1U7LLV6"/>
<dbReference type="Proteomes" id="UP000186594">
    <property type="component" value="Unassembled WGS sequence"/>
</dbReference>
<feature type="compositionally biased region" description="Polar residues" evidence="1">
    <location>
        <begin position="756"/>
        <end position="776"/>
    </location>
</feature>